<proteinExistence type="predicted"/>
<evidence type="ECO:0000256" key="1">
    <source>
        <dbReference type="ARBA" id="ARBA00022603"/>
    </source>
</evidence>
<feature type="domain" description="Histidine-specific methyltransferase SAM-dependent" evidence="5">
    <location>
        <begin position="210"/>
        <end position="499"/>
    </location>
</feature>
<evidence type="ECO:0000313" key="7">
    <source>
        <dbReference type="Proteomes" id="UP000009131"/>
    </source>
</evidence>
<keyword evidence="2" id="KW-0808">Transferase</keyword>
<keyword evidence="1" id="KW-0489">Methyltransferase</keyword>
<dbReference type="InterPro" id="IPR016187">
    <property type="entry name" value="CTDL_fold"/>
</dbReference>
<dbReference type="SUPFAM" id="SSF56436">
    <property type="entry name" value="C-type lectin-like"/>
    <property type="match status" value="1"/>
</dbReference>
<dbReference type="STRING" id="764103.G7E9W6"/>
<feature type="domain" description="Sulfatase-modifying factor enzyme-like" evidence="4">
    <location>
        <begin position="886"/>
        <end position="958"/>
    </location>
</feature>
<evidence type="ECO:0000256" key="3">
    <source>
        <dbReference type="SAM" id="MobiDB-lite"/>
    </source>
</evidence>
<comment type="caution">
    <text evidence="6">The sequence shown here is derived from an EMBL/GenBank/DDBJ whole genome shotgun (WGS) entry which is preliminary data.</text>
</comment>
<dbReference type="RefSeq" id="XP_014568668.1">
    <property type="nucleotide sequence ID" value="XM_014713182.1"/>
</dbReference>
<dbReference type="InterPro" id="IPR019257">
    <property type="entry name" value="MeTrfase_dom"/>
</dbReference>
<dbReference type="EMBL" id="BABT02000220">
    <property type="protein sequence ID" value="GAA99435.1"/>
    <property type="molecule type" value="Genomic_DNA"/>
</dbReference>
<protein>
    <recommendedName>
        <fullName evidence="8">Histidine-specific methyltransferase SAM-dependent domain-containing protein</fullName>
    </recommendedName>
</protein>
<dbReference type="FunCoup" id="G7E9W6">
    <property type="interactions" value="9"/>
</dbReference>
<feature type="domain" description="Sulfatase-modifying factor enzyme-like" evidence="4">
    <location>
        <begin position="746"/>
        <end position="843"/>
    </location>
</feature>
<dbReference type="AlphaFoldDB" id="G7E9W6"/>
<dbReference type="Pfam" id="PF03781">
    <property type="entry name" value="FGE-sulfatase"/>
    <property type="match status" value="2"/>
</dbReference>
<accession>G7E9W6</accession>
<evidence type="ECO:0000259" key="5">
    <source>
        <dbReference type="Pfam" id="PF10017"/>
    </source>
</evidence>
<evidence type="ECO:0008006" key="8">
    <source>
        <dbReference type="Google" id="ProtNLM"/>
    </source>
</evidence>
<sequence>MLQAPSQRATAVTKRTMEHGARTNGHHVNGHDQQAVEEPEIIELRKAAGPDSCSSVRDDIVRGLQRTERTIPGKQPEDEQYAWTKSIPTIVLYDDQGLQLYAKITEQADYYLFEAERNILRTHGDEIANRMFGRRHALNVDLPSQQDEAPEGEHDAPPLNGTAEVKRNGDEKWGDFEVGVHNQGVNGALGSRDVRKTGSLHARPPTEPQTEAGVIIEMGAGSLQKTSHLLRSLARLLPSEHDPSVSRASQAASIKPSQPIQNLTYYALDLERPELVSTLSSLCQEHPHIVASDSASHDKIVVKGIWSDYDDALPEIRKGAFDTSKADVKRSILWLGSSIGNFGRAEASAALKSFAQAGLRAGKGDTFLLGVDGCDDVAKIERAYNDRAGATADFILNGVSNAGRLLGKGAEQLHADNFDYANRYNQLEGRHEAYVRAKQDLLLEIDGQAVRIERGELLSIECSYKHNSVECHQLFKEAGLRVIQDWSDSEGTYKLYLLERPSFHFPSPFITSKTSKEGDVSPFNLPSLDDWQQLWTAWDCVTMSMVPRHLLHTKPIDLRHIILFYLGHIPAFLDIHLSRYLHEEATHPAYFHEIFERGIDPNMEDPTKIHSHSEVPKDEAAWPSLAEIVSFKDRVRARLRAVYRGIDGAQHVERRLVRTLAMVYEHEGLHLETLLYMLAQIGDRINAPAGFAEPDWSALAKRWDDSVTAEGDLRSSEVSFEATELEYGHDDDDSADADIDYDAAHEFGWDNESPVRRVQVDSFSISLLPISNLEYSSFVQTQSDATLIPSSWIALPGGNYGVRTLLGTVPFHVAQHWPVMASGKQLQAFAMSKGGRLPTEPELRLFLSRCLVDQPSANIGFCNWHPVPAALPVTLRDGSSTGSHNGGVFEWTSTLFERHEGFSDSKLYPAYSSDFFDGCHSVMLGGSFATMPRIAGRSAFRNWYQTAYPYVFAGGRVAYDA</sequence>
<dbReference type="HOGENOM" id="CLU_006921_0_1_1"/>
<feature type="compositionally biased region" description="Polar residues" evidence="3">
    <location>
        <begin position="1"/>
        <end position="10"/>
    </location>
</feature>
<evidence type="ECO:0000256" key="2">
    <source>
        <dbReference type="ARBA" id="ARBA00022679"/>
    </source>
</evidence>
<dbReference type="InterPro" id="IPR005532">
    <property type="entry name" value="SUMF_dom"/>
</dbReference>
<keyword evidence="7" id="KW-1185">Reference proteome</keyword>
<evidence type="ECO:0000313" key="6">
    <source>
        <dbReference type="EMBL" id="GAA99435.1"/>
    </source>
</evidence>
<feature type="domain" description="Histidine-specific methyltransferase SAM-dependent" evidence="5">
    <location>
        <begin position="57"/>
        <end position="133"/>
    </location>
</feature>
<reference evidence="6 7" key="2">
    <citation type="journal article" date="2012" name="Open Biol.">
        <title>Characteristics of nucleosomes and linker DNA regions on the genome of the basidiomycete Mixia osmundae revealed by mono- and dinucleosome mapping.</title>
        <authorList>
            <person name="Nishida H."/>
            <person name="Kondo S."/>
            <person name="Matsumoto T."/>
            <person name="Suzuki Y."/>
            <person name="Yoshikawa H."/>
            <person name="Taylor T.D."/>
            <person name="Sugiyama J."/>
        </authorList>
    </citation>
    <scope>NUCLEOTIDE SEQUENCE [LARGE SCALE GENOMIC DNA]</scope>
    <source>
        <strain evidence="7">CBS 9802 / IAM 14324 / JCM 22182 / KY 12970</strain>
    </source>
</reference>
<dbReference type="eggNOG" id="ENOG502QS9T">
    <property type="taxonomic scope" value="Eukaryota"/>
</dbReference>
<reference evidence="6 7" key="1">
    <citation type="journal article" date="2011" name="J. Gen. Appl. Microbiol.">
        <title>Draft genome sequencing of the enigmatic basidiomycete Mixia osmundae.</title>
        <authorList>
            <person name="Nishida H."/>
            <person name="Nagatsuka Y."/>
            <person name="Sugiyama J."/>
        </authorList>
    </citation>
    <scope>NUCLEOTIDE SEQUENCE [LARGE SCALE GENOMIC DNA]</scope>
    <source>
        <strain evidence="7">CBS 9802 / IAM 14324 / JCM 22182 / KY 12970</strain>
    </source>
</reference>
<organism evidence="6 7">
    <name type="scientific">Mixia osmundae (strain CBS 9802 / IAM 14324 / JCM 22182 / KY 12970)</name>
    <dbReference type="NCBI Taxonomy" id="764103"/>
    <lineage>
        <taxon>Eukaryota</taxon>
        <taxon>Fungi</taxon>
        <taxon>Dikarya</taxon>
        <taxon>Basidiomycota</taxon>
        <taxon>Pucciniomycotina</taxon>
        <taxon>Mixiomycetes</taxon>
        <taxon>Mixiales</taxon>
        <taxon>Mixiaceae</taxon>
        <taxon>Mixia</taxon>
    </lineage>
</organism>
<feature type="region of interest" description="Disordered" evidence="3">
    <location>
        <begin position="1"/>
        <end position="34"/>
    </location>
</feature>
<dbReference type="Pfam" id="PF10017">
    <property type="entry name" value="Methyltransf_33"/>
    <property type="match status" value="2"/>
</dbReference>
<dbReference type="OrthoDB" id="659at2759"/>
<dbReference type="OMA" id="FKHWHPT"/>
<feature type="region of interest" description="Disordered" evidence="3">
    <location>
        <begin position="184"/>
        <end position="207"/>
    </location>
</feature>
<gene>
    <name evidence="6" type="primary">Mo06134</name>
    <name evidence="6" type="ORF">E5Q_06134</name>
</gene>
<dbReference type="PANTHER" id="PTHR43397">
    <property type="entry name" value="ERGOTHIONEINE BIOSYNTHESIS PROTEIN 1"/>
    <property type="match status" value="1"/>
</dbReference>
<dbReference type="InterPro" id="IPR029063">
    <property type="entry name" value="SAM-dependent_MTases_sf"/>
</dbReference>
<dbReference type="InterPro" id="IPR051128">
    <property type="entry name" value="EgtD_Methyltrsf_superfamily"/>
</dbReference>
<dbReference type="PANTHER" id="PTHR43397:SF1">
    <property type="entry name" value="ERGOTHIONEINE BIOSYNTHESIS PROTEIN 1"/>
    <property type="match status" value="1"/>
</dbReference>
<dbReference type="InParanoid" id="G7E9W6"/>
<dbReference type="GO" id="GO:0008168">
    <property type="term" value="F:methyltransferase activity"/>
    <property type="evidence" value="ECO:0007669"/>
    <property type="project" value="UniProtKB-KW"/>
</dbReference>
<dbReference type="InterPro" id="IPR042095">
    <property type="entry name" value="SUMF_sf"/>
</dbReference>
<name>G7E9W6_MIXOS</name>
<dbReference type="GO" id="GO:0032259">
    <property type="term" value="P:methylation"/>
    <property type="evidence" value="ECO:0007669"/>
    <property type="project" value="UniProtKB-KW"/>
</dbReference>
<dbReference type="Gene3D" id="3.40.50.150">
    <property type="entry name" value="Vaccinia Virus protein VP39"/>
    <property type="match status" value="1"/>
</dbReference>
<dbReference type="Gene3D" id="3.90.1580.10">
    <property type="entry name" value="paralog of FGE (formylglycine-generating enzyme)"/>
    <property type="match status" value="1"/>
</dbReference>
<dbReference type="Proteomes" id="UP000009131">
    <property type="component" value="Unassembled WGS sequence"/>
</dbReference>
<evidence type="ECO:0000259" key="4">
    <source>
        <dbReference type="Pfam" id="PF03781"/>
    </source>
</evidence>